<keyword evidence="2" id="KW-1185">Reference proteome</keyword>
<reference evidence="1" key="1">
    <citation type="submission" date="2020-01" db="EMBL/GenBank/DDBJ databases">
        <title>Identification and distribution of gene clusters putatively required for synthesis of sphingolipid metabolism inhibitors in phylogenetically diverse species of the filamentous fungus Fusarium.</title>
        <authorList>
            <person name="Kim H.-S."/>
            <person name="Busman M."/>
            <person name="Brown D.W."/>
            <person name="Divon H."/>
            <person name="Uhlig S."/>
            <person name="Proctor R.H."/>
        </authorList>
    </citation>
    <scope>NUCLEOTIDE SEQUENCE</scope>
    <source>
        <strain evidence="1">NRRL 53441</strain>
    </source>
</reference>
<protein>
    <submittedName>
        <fullName evidence="1">Uncharacterized protein</fullName>
    </submittedName>
</protein>
<accession>A0A8H4KD50</accession>
<proteinExistence type="predicted"/>
<organism evidence="1 2">
    <name type="scientific">Fusarium austroafricanum</name>
    <dbReference type="NCBI Taxonomy" id="2364996"/>
    <lineage>
        <taxon>Eukaryota</taxon>
        <taxon>Fungi</taxon>
        <taxon>Dikarya</taxon>
        <taxon>Ascomycota</taxon>
        <taxon>Pezizomycotina</taxon>
        <taxon>Sordariomycetes</taxon>
        <taxon>Hypocreomycetidae</taxon>
        <taxon>Hypocreales</taxon>
        <taxon>Nectriaceae</taxon>
        <taxon>Fusarium</taxon>
        <taxon>Fusarium concolor species complex</taxon>
    </lineage>
</organism>
<dbReference type="Proteomes" id="UP000605986">
    <property type="component" value="Unassembled WGS sequence"/>
</dbReference>
<sequence>MTTPVPSSGKKGLSYPPLVVEKKRQSNYLPKADILSMIRVNKHFGNIAQPFLFEEIDVGCPGHAGSPSSLALVIRTLLDNPHLADSARHLRFDGNRYHGNSSNATPRTALCGMDLIKATDMIKDTGVQFAKLWTRSVASGLIDGLIALLILLCPNTTSIFLGKNYALNVNYLTMMFDPKLRSQPNVKLPEFKQLQYVTVRNDLSTRATNTFWDFFLLSQLKMLNISGNFPEISSWIPEERPRVMERLRVLNLTRFGETQLSSILALTPNISILGWNHSCRPRQGDDPHTVTIDINVLQDALKPFRRKLTQLDLFADDGTQIEPINSRRTLIRGGPLSLDQFSSLRVVIVPWVFIMGPSSLASATLWDKIPQTVTSLTLTSDLCYQRYWGWTKTTVKQTLREFFRHQSHTKTDLKELYMAGTIFDDMFNSEGLANMKRHTRRFGVELQVIPYTPMLSRHVGDEMERERRFGQGLLYR</sequence>
<gene>
    <name evidence="1" type="ORF">F53441_9580</name>
</gene>
<dbReference type="SUPFAM" id="SSF52058">
    <property type="entry name" value="L domain-like"/>
    <property type="match status" value="1"/>
</dbReference>
<comment type="caution">
    <text evidence="1">The sequence shown here is derived from an EMBL/GenBank/DDBJ whole genome shotgun (WGS) entry which is preliminary data.</text>
</comment>
<dbReference type="EMBL" id="JAADJG010000435">
    <property type="protein sequence ID" value="KAF4446799.1"/>
    <property type="molecule type" value="Genomic_DNA"/>
</dbReference>
<dbReference type="OrthoDB" id="4191831at2759"/>
<name>A0A8H4KD50_9HYPO</name>
<evidence type="ECO:0000313" key="1">
    <source>
        <dbReference type="EMBL" id="KAF4446799.1"/>
    </source>
</evidence>
<evidence type="ECO:0000313" key="2">
    <source>
        <dbReference type="Proteomes" id="UP000605986"/>
    </source>
</evidence>
<dbReference type="AlphaFoldDB" id="A0A8H4KD50"/>